<organism evidence="2 3">
    <name type="scientific">Affinibrenneria salicis</name>
    <dbReference type="NCBI Taxonomy" id="2590031"/>
    <lineage>
        <taxon>Bacteria</taxon>
        <taxon>Pseudomonadati</taxon>
        <taxon>Pseudomonadota</taxon>
        <taxon>Gammaproteobacteria</taxon>
        <taxon>Enterobacterales</taxon>
        <taxon>Pectobacteriaceae</taxon>
        <taxon>Affinibrenneria</taxon>
    </lineage>
</organism>
<keyword evidence="1" id="KW-0472">Membrane</keyword>
<dbReference type="AlphaFoldDB" id="A0A5J5FWY4"/>
<protein>
    <submittedName>
        <fullName evidence="2">Uncharacterized protein</fullName>
    </submittedName>
</protein>
<keyword evidence="1" id="KW-1133">Transmembrane helix</keyword>
<comment type="caution">
    <text evidence="2">The sequence shown here is derived from an EMBL/GenBank/DDBJ whole genome shotgun (WGS) entry which is preliminary data.</text>
</comment>
<sequence>MMSQGYQSTTIWLYSAKNCVIIALCAGFLFFGVPAPMLWCLVMGLVLPVGVSLRLHLLQQNNRVILPKQNSQWIIYVHGIPVRETHSDLQNPFFPQPALLRRFFLCAWSLKGALQLVLIGAFLHQLLRQLPDNSLVALLTAAAGVLTLGYMLWRLWQTAQALQAAWSGNWRMEQGDFNGVACFRALVAQKAGTDNQQWQPALARFLQL</sequence>
<name>A0A5J5FWY4_9GAMM</name>
<keyword evidence="3" id="KW-1185">Reference proteome</keyword>
<evidence type="ECO:0000313" key="2">
    <source>
        <dbReference type="EMBL" id="KAA8998071.1"/>
    </source>
</evidence>
<accession>A0A5J5FWY4</accession>
<dbReference type="RefSeq" id="WP_150436131.1">
    <property type="nucleotide sequence ID" value="NZ_VYKJ01000009.1"/>
</dbReference>
<evidence type="ECO:0000313" key="3">
    <source>
        <dbReference type="Proteomes" id="UP000335415"/>
    </source>
</evidence>
<keyword evidence="1" id="KW-0812">Transmembrane</keyword>
<dbReference type="Proteomes" id="UP000335415">
    <property type="component" value="Unassembled WGS sequence"/>
</dbReference>
<gene>
    <name evidence="2" type="ORF">FJU30_16765</name>
</gene>
<feature type="transmembrane region" description="Helical" evidence="1">
    <location>
        <begin position="103"/>
        <end position="123"/>
    </location>
</feature>
<feature type="transmembrane region" description="Helical" evidence="1">
    <location>
        <begin position="135"/>
        <end position="153"/>
    </location>
</feature>
<feature type="transmembrane region" description="Helical" evidence="1">
    <location>
        <begin position="12"/>
        <end position="30"/>
    </location>
</feature>
<proteinExistence type="predicted"/>
<feature type="transmembrane region" description="Helical" evidence="1">
    <location>
        <begin position="36"/>
        <end position="57"/>
    </location>
</feature>
<evidence type="ECO:0000256" key="1">
    <source>
        <dbReference type="SAM" id="Phobius"/>
    </source>
</evidence>
<reference evidence="2 3" key="1">
    <citation type="submission" date="2019-09" db="EMBL/GenBank/DDBJ databases">
        <authorList>
            <person name="Li Y."/>
        </authorList>
    </citation>
    <scope>NUCLEOTIDE SEQUENCE [LARGE SCALE GENOMIC DNA]</scope>
    <source>
        <strain evidence="2 3">L3-3HA</strain>
    </source>
</reference>
<dbReference type="EMBL" id="VYKJ01000009">
    <property type="protein sequence ID" value="KAA8998071.1"/>
    <property type="molecule type" value="Genomic_DNA"/>
</dbReference>
<dbReference type="OrthoDB" id="6631192at2"/>